<evidence type="ECO:0000256" key="5">
    <source>
        <dbReference type="ARBA" id="ARBA00023136"/>
    </source>
</evidence>
<comment type="caution">
    <text evidence="9">The sequence shown here is derived from an EMBL/GenBank/DDBJ whole genome shotgun (WGS) entry which is preliminary data.</text>
</comment>
<accession>A0A0R1VQE7</accession>
<dbReference type="STRING" id="1423750.FC89_GL000101"/>
<comment type="subcellular location">
    <subcellularLocation>
        <location evidence="7">Cell membrane</location>
        <topology evidence="7">Single-pass type II membrane protein</topology>
    </subcellularLocation>
    <text evidence="7">Localizes to the division septum where it forms a ring structure.</text>
</comment>
<organism evidence="9 10">
    <name type="scientific">Liquorilactobacillus ghanensis DSM 18630</name>
    <dbReference type="NCBI Taxonomy" id="1423750"/>
    <lineage>
        <taxon>Bacteria</taxon>
        <taxon>Bacillati</taxon>
        <taxon>Bacillota</taxon>
        <taxon>Bacilli</taxon>
        <taxon>Lactobacillales</taxon>
        <taxon>Lactobacillaceae</taxon>
        <taxon>Liquorilactobacillus</taxon>
    </lineage>
</organism>
<evidence type="ECO:0000313" key="10">
    <source>
        <dbReference type="Proteomes" id="UP000051451"/>
    </source>
</evidence>
<dbReference type="HAMAP" id="MF_00910">
    <property type="entry name" value="FtsL"/>
    <property type="match status" value="1"/>
</dbReference>
<keyword evidence="3 7" id="KW-0812">Transmembrane</keyword>
<evidence type="ECO:0000313" key="9">
    <source>
        <dbReference type="EMBL" id="KRM07661.1"/>
    </source>
</evidence>
<dbReference type="GO" id="GO:0005886">
    <property type="term" value="C:plasma membrane"/>
    <property type="evidence" value="ECO:0007669"/>
    <property type="project" value="UniProtKB-SubCell"/>
</dbReference>
<name>A0A0R1VQE7_9LACO</name>
<evidence type="ECO:0000256" key="2">
    <source>
        <dbReference type="ARBA" id="ARBA00022618"/>
    </source>
</evidence>
<comment type="function">
    <text evidence="7">Essential cell division protein.</text>
</comment>
<evidence type="ECO:0000256" key="3">
    <source>
        <dbReference type="ARBA" id="ARBA00022692"/>
    </source>
</evidence>
<reference evidence="9 10" key="1">
    <citation type="journal article" date="2015" name="Genome Announc.">
        <title>Expanding the biotechnology potential of lactobacilli through comparative genomics of 213 strains and associated genera.</title>
        <authorList>
            <person name="Sun Z."/>
            <person name="Harris H.M."/>
            <person name="McCann A."/>
            <person name="Guo C."/>
            <person name="Argimon S."/>
            <person name="Zhang W."/>
            <person name="Yang X."/>
            <person name="Jeffery I.B."/>
            <person name="Cooney J.C."/>
            <person name="Kagawa T.F."/>
            <person name="Liu W."/>
            <person name="Song Y."/>
            <person name="Salvetti E."/>
            <person name="Wrobel A."/>
            <person name="Rasinkangas P."/>
            <person name="Parkhill J."/>
            <person name="Rea M.C."/>
            <person name="O'Sullivan O."/>
            <person name="Ritari J."/>
            <person name="Douillard F.P."/>
            <person name="Paul Ross R."/>
            <person name="Yang R."/>
            <person name="Briner A.E."/>
            <person name="Felis G.E."/>
            <person name="de Vos W.M."/>
            <person name="Barrangou R."/>
            <person name="Klaenhammer T.R."/>
            <person name="Caufield P.W."/>
            <person name="Cui Y."/>
            <person name="Zhang H."/>
            <person name="O'Toole P.W."/>
        </authorList>
    </citation>
    <scope>NUCLEOTIDE SEQUENCE [LARGE SCALE GENOMIC DNA]</scope>
    <source>
        <strain evidence="9 10">DSM 18630</strain>
    </source>
</reference>
<dbReference type="GO" id="GO:0043093">
    <property type="term" value="P:FtsZ-dependent cytokinesis"/>
    <property type="evidence" value="ECO:0007669"/>
    <property type="project" value="UniProtKB-UniRule"/>
</dbReference>
<keyword evidence="2 7" id="KW-0132">Cell division</keyword>
<dbReference type="Proteomes" id="UP000051451">
    <property type="component" value="Unassembled WGS sequence"/>
</dbReference>
<dbReference type="AlphaFoldDB" id="A0A0R1VQE7"/>
<keyword evidence="5 7" id="KW-0472">Membrane</keyword>
<feature type="transmembrane region" description="Helical" evidence="7">
    <location>
        <begin position="41"/>
        <end position="59"/>
    </location>
</feature>
<evidence type="ECO:0000256" key="8">
    <source>
        <dbReference type="NCBIfam" id="TIGR02209"/>
    </source>
</evidence>
<dbReference type="NCBIfam" id="TIGR02209">
    <property type="entry name" value="ftsL_broad"/>
    <property type="match status" value="1"/>
</dbReference>
<evidence type="ECO:0000256" key="6">
    <source>
        <dbReference type="ARBA" id="ARBA00023306"/>
    </source>
</evidence>
<keyword evidence="6 7" id="KW-0131">Cell cycle</keyword>
<evidence type="ECO:0000256" key="1">
    <source>
        <dbReference type="ARBA" id="ARBA00022475"/>
    </source>
</evidence>
<evidence type="ECO:0000256" key="4">
    <source>
        <dbReference type="ARBA" id="ARBA00022989"/>
    </source>
</evidence>
<proteinExistence type="inferred from homology"/>
<comment type="similarity">
    <text evidence="7">Belongs to the FtsL family.</text>
</comment>
<protein>
    <recommendedName>
        <fullName evidence="7 8">Cell division protein FtsL</fullName>
    </recommendedName>
</protein>
<dbReference type="InterPro" id="IPR011922">
    <property type="entry name" value="Cell_div_FtsL"/>
</dbReference>
<evidence type="ECO:0000256" key="7">
    <source>
        <dbReference type="HAMAP-Rule" id="MF_00910"/>
    </source>
</evidence>
<dbReference type="GO" id="GO:0032153">
    <property type="term" value="C:cell division site"/>
    <property type="evidence" value="ECO:0007669"/>
    <property type="project" value="UniProtKB-UniRule"/>
</dbReference>
<dbReference type="OrthoDB" id="2134768at2"/>
<dbReference type="RefSeq" id="WP_057870905.1">
    <property type="nucleotide sequence ID" value="NZ_AZGB01000005.1"/>
</dbReference>
<keyword evidence="4 7" id="KW-1133">Transmembrane helix</keyword>
<dbReference type="PATRIC" id="fig|1423750.3.peg.102"/>
<dbReference type="EMBL" id="AZGB01000005">
    <property type="protein sequence ID" value="KRM07661.1"/>
    <property type="molecule type" value="Genomic_DNA"/>
</dbReference>
<keyword evidence="1 7" id="KW-1003">Cell membrane</keyword>
<gene>
    <name evidence="7" type="primary">ftsL</name>
    <name evidence="9" type="ORF">FC89_GL000101</name>
</gene>
<sequence length="123" mass="13571">MTESTATQRQEIVPKKAAPIHKTTLQPNPSRHRVPFSRLEIGSIVAGAVILVALTIAVISSQIGLTKAQFGLQQVNQRITTIQNRNVNTKQEINSLSSRDRLLKIAEKDGLMMNNSSIRNVTK</sequence>
<keyword evidence="10" id="KW-1185">Reference proteome</keyword>
<dbReference type="GeneID" id="98318165"/>